<organism evidence="2">
    <name type="scientific">uncultured Rubrobacteraceae bacterium</name>
    <dbReference type="NCBI Taxonomy" id="349277"/>
    <lineage>
        <taxon>Bacteria</taxon>
        <taxon>Bacillati</taxon>
        <taxon>Actinomycetota</taxon>
        <taxon>Rubrobacteria</taxon>
        <taxon>Rubrobacterales</taxon>
        <taxon>Rubrobacteraceae</taxon>
        <taxon>environmental samples</taxon>
    </lineage>
</organism>
<evidence type="ECO:0000256" key="1">
    <source>
        <dbReference type="SAM" id="MobiDB-lite"/>
    </source>
</evidence>
<gene>
    <name evidence="2" type="ORF">AVDCRST_MAG22-2065</name>
</gene>
<dbReference type="AlphaFoldDB" id="A0A6J4PIG5"/>
<accession>A0A6J4PIG5</accession>
<name>A0A6J4PIG5_9ACTN</name>
<reference evidence="2" key="1">
    <citation type="submission" date="2020-02" db="EMBL/GenBank/DDBJ databases">
        <authorList>
            <person name="Meier V. D."/>
        </authorList>
    </citation>
    <scope>NUCLEOTIDE SEQUENCE</scope>
    <source>
        <strain evidence="2">AVDCRST_MAG22</strain>
    </source>
</reference>
<sequence>MNALMASGSSSMTARTVATCGLLPVRTKQILAISLRLSAGCSALRSTMRRRTEGGRTRLFAGSEPKRLCKPSSSKPAILR</sequence>
<proteinExistence type="predicted"/>
<dbReference type="EMBL" id="CADCUV010000084">
    <property type="protein sequence ID" value="CAA9413637.1"/>
    <property type="molecule type" value="Genomic_DNA"/>
</dbReference>
<feature type="region of interest" description="Disordered" evidence="1">
    <location>
        <begin position="52"/>
        <end position="80"/>
    </location>
</feature>
<protein>
    <submittedName>
        <fullName evidence="2">Uncharacterized protein</fullName>
    </submittedName>
</protein>
<feature type="compositionally biased region" description="Polar residues" evidence="1">
    <location>
        <begin position="71"/>
        <end position="80"/>
    </location>
</feature>
<evidence type="ECO:0000313" key="2">
    <source>
        <dbReference type="EMBL" id="CAA9413637.1"/>
    </source>
</evidence>